<accession>A0A222EPZ4</accession>
<evidence type="ECO:0000313" key="2">
    <source>
        <dbReference type="EMBL" id="ASP28526.1"/>
    </source>
</evidence>
<dbReference type="Proteomes" id="UP000203229">
    <property type="component" value="Chromosome"/>
</dbReference>
<protein>
    <submittedName>
        <fullName evidence="2">Uncharacterized protein</fullName>
    </submittedName>
</protein>
<name>A0A222EPZ4_9MOLU</name>
<keyword evidence="1" id="KW-1133">Transmembrane helix</keyword>
<keyword evidence="1" id="KW-0812">Transmembrane</keyword>
<dbReference type="EMBL" id="CP022535">
    <property type="protein sequence ID" value="ASP28526.1"/>
    <property type="molecule type" value="Genomic_DNA"/>
</dbReference>
<keyword evidence="1" id="KW-0472">Membrane</keyword>
<gene>
    <name evidence="2" type="ORF">SCORR_v1c07540</name>
</gene>
<dbReference type="AlphaFoldDB" id="A0A222EPZ4"/>
<dbReference type="OrthoDB" id="391572at2"/>
<proteinExistence type="predicted"/>
<dbReference type="KEGG" id="scou:SCORR_v1c07540"/>
<keyword evidence="3" id="KW-1185">Reference proteome</keyword>
<evidence type="ECO:0000256" key="1">
    <source>
        <dbReference type="SAM" id="Phobius"/>
    </source>
</evidence>
<dbReference type="RefSeq" id="WP_094049345.1">
    <property type="nucleotide sequence ID" value="NZ_CP022535.1"/>
</dbReference>
<sequence>MKDLYKQSIFWYGLHKVAEENAELKYYITTQKELITFLYPITFTGIVQYFLYKNLISNEIEISEHNTLTNYIINNFDMLYKIKYRYVKEKPKKLVFKTEETIDLAKQVISNLLIPYVNEYCFKKYDEWKDTYKSFIRESLSIFEYDINHVSDDNSFKTSLPYPFIFTLNLIKNYDIKGLYQRVFKCYQKDVLLRKYRSGRDWKPKELEYLTETYELIQNDEEWTIFLSNFSSTKWEAFNTRERYKALLQLTKLTTILMKEEITAVTMLDDGEDLYNLIESYLPLFLSSDKEIDKNKKLKLHLRNSNNKVLSPFNSQHINGELLIPYAKSKGERFIDFNENTLMECLEITKYTFSKLRSLLLAHEYIPQVIDNKIAFKKKLFVNVLNIFEEIKENKFKQKISMENITEHDFLLSEEEIVETINKQQNSLSDYKNENTLLKIGRVINILLGVEPKTAKIMGYDLFELFKMVIIIYGPHPLDHTFQTYDNIKALYVKFTKMLDYYESEQNEEIRKEFIPYLELPTKLKNWEK</sequence>
<feature type="transmembrane region" description="Helical" evidence="1">
    <location>
        <begin position="34"/>
        <end position="52"/>
    </location>
</feature>
<evidence type="ECO:0000313" key="3">
    <source>
        <dbReference type="Proteomes" id="UP000203229"/>
    </source>
</evidence>
<reference evidence="2 3" key="1">
    <citation type="submission" date="2017-07" db="EMBL/GenBank/DDBJ databases">
        <title>Complete genome sequence of Spiroplasma corruscae EC-1 (DSM 19793).</title>
        <authorList>
            <person name="Tsai Y.-M."/>
            <person name="Lo W.-S."/>
            <person name="Kuo C.-H."/>
        </authorList>
    </citation>
    <scope>NUCLEOTIDE SEQUENCE [LARGE SCALE GENOMIC DNA]</scope>
    <source>
        <strain evidence="2 3">EC-1</strain>
    </source>
</reference>
<organism evidence="2 3">
    <name type="scientific">Spiroplasma corruscae</name>
    <dbReference type="NCBI Taxonomy" id="216934"/>
    <lineage>
        <taxon>Bacteria</taxon>
        <taxon>Bacillati</taxon>
        <taxon>Mycoplasmatota</taxon>
        <taxon>Mollicutes</taxon>
        <taxon>Entomoplasmatales</taxon>
        <taxon>Spiroplasmataceae</taxon>
        <taxon>Spiroplasma</taxon>
    </lineage>
</organism>